<reference evidence="3" key="2">
    <citation type="submission" date="2025-09" db="UniProtKB">
        <authorList>
            <consortium name="Ensembl"/>
        </authorList>
    </citation>
    <scope>IDENTIFICATION</scope>
</reference>
<evidence type="ECO:0000256" key="1">
    <source>
        <dbReference type="SAM" id="MobiDB-lite"/>
    </source>
</evidence>
<feature type="compositionally biased region" description="Basic and acidic residues" evidence="1">
    <location>
        <begin position="41"/>
        <end position="61"/>
    </location>
</feature>
<evidence type="ECO:0000313" key="3">
    <source>
        <dbReference type="Ensembl" id="ENSLLEP00000036960.1"/>
    </source>
</evidence>
<dbReference type="GO" id="GO:0019005">
    <property type="term" value="C:SCF ubiquitin ligase complex"/>
    <property type="evidence" value="ECO:0007669"/>
    <property type="project" value="TreeGrafter"/>
</dbReference>
<dbReference type="InterPro" id="IPR039752">
    <property type="entry name" value="F-box_only"/>
</dbReference>
<dbReference type="GO" id="GO:0036503">
    <property type="term" value="P:ERAD pathway"/>
    <property type="evidence" value="ECO:0007669"/>
    <property type="project" value="TreeGrafter"/>
</dbReference>
<feature type="region of interest" description="Disordered" evidence="1">
    <location>
        <begin position="1"/>
        <end position="61"/>
    </location>
</feature>
<accession>A0A8C5WGQ8</accession>
<dbReference type="PANTHER" id="PTHR12125:SF1">
    <property type="entry name" value="F-BOX ONLY PROTEIN 50"/>
    <property type="match status" value="1"/>
</dbReference>
<name>A0A8C5WGQ8_9ANUR</name>
<dbReference type="OrthoDB" id="9902077at2759"/>
<dbReference type="Proteomes" id="UP000694569">
    <property type="component" value="Unplaced"/>
</dbReference>
<feature type="domain" description="FBA" evidence="2">
    <location>
        <begin position="105"/>
        <end position="260"/>
    </location>
</feature>
<dbReference type="AlphaFoldDB" id="A0A8C5WGQ8"/>
<evidence type="ECO:0000313" key="4">
    <source>
        <dbReference type="Proteomes" id="UP000694569"/>
    </source>
</evidence>
<feature type="compositionally biased region" description="Polar residues" evidence="1">
    <location>
        <begin position="1"/>
        <end position="13"/>
    </location>
</feature>
<dbReference type="PANTHER" id="PTHR12125">
    <property type="entry name" value="F-BOX ONLY PROTEIN 6-LIKE PROTEIN"/>
    <property type="match status" value="1"/>
</dbReference>
<dbReference type="InterPro" id="IPR007397">
    <property type="entry name" value="F-box-assoc_dom"/>
</dbReference>
<dbReference type="GO" id="GO:0005737">
    <property type="term" value="C:cytoplasm"/>
    <property type="evidence" value="ECO:0007669"/>
    <property type="project" value="TreeGrafter"/>
</dbReference>
<organism evidence="3 4">
    <name type="scientific">Leptobrachium leishanense</name>
    <name type="common">Leishan spiny toad</name>
    <dbReference type="NCBI Taxonomy" id="445787"/>
    <lineage>
        <taxon>Eukaryota</taxon>
        <taxon>Metazoa</taxon>
        <taxon>Chordata</taxon>
        <taxon>Craniata</taxon>
        <taxon>Vertebrata</taxon>
        <taxon>Euteleostomi</taxon>
        <taxon>Amphibia</taxon>
        <taxon>Batrachia</taxon>
        <taxon>Anura</taxon>
        <taxon>Pelobatoidea</taxon>
        <taxon>Megophryidae</taxon>
        <taxon>Leptobrachium</taxon>
    </lineage>
</organism>
<reference evidence="3" key="1">
    <citation type="submission" date="2025-08" db="UniProtKB">
        <authorList>
            <consortium name="Ensembl"/>
        </authorList>
    </citation>
    <scope>IDENTIFICATION</scope>
</reference>
<sequence length="263" mass="28971">MGKTRTVQGQIKNESAGMQAPTMEQKGEHVLKETGLNINRTTEDKGTLPETSHGKEAPKETYKKQGIIDHAVPTEPETAQGWMDLCITEWALKDRKISLPEGADWRVIYKKRPFGRNLLKSPNPEGLSTYQPPPQEECDPPPQRRPLETLGDFSGWTIGTEEIPVDRSNVPPGVVVCYLPVYRYEKLCASSGTRSSARARVREALRELGYEKLCASSGTGSSARARVREALRELGRGREALRELGYGKLCVSSGTGKLCVSSG</sequence>
<proteinExistence type="predicted"/>
<dbReference type="GO" id="GO:0061630">
    <property type="term" value="F:ubiquitin protein ligase activity"/>
    <property type="evidence" value="ECO:0007669"/>
    <property type="project" value="TreeGrafter"/>
</dbReference>
<dbReference type="GO" id="GO:0031146">
    <property type="term" value="P:SCF-dependent proteasomal ubiquitin-dependent protein catabolic process"/>
    <property type="evidence" value="ECO:0007669"/>
    <property type="project" value="TreeGrafter"/>
</dbReference>
<dbReference type="SMART" id="SM01198">
    <property type="entry name" value="FBA"/>
    <property type="match status" value="1"/>
</dbReference>
<feature type="compositionally biased region" description="Pro residues" evidence="1">
    <location>
        <begin position="131"/>
        <end position="144"/>
    </location>
</feature>
<dbReference type="GO" id="GO:0006516">
    <property type="term" value="P:glycoprotein catabolic process"/>
    <property type="evidence" value="ECO:0007669"/>
    <property type="project" value="TreeGrafter"/>
</dbReference>
<evidence type="ECO:0000259" key="2">
    <source>
        <dbReference type="SMART" id="SM01198"/>
    </source>
</evidence>
<dbReference type="Ensembl" id="ENSLLET00000038385.1">
    <property type="protein sequence ID" value="ENSLLEP00000036960.1"/>
    <property type="gene ID" value="ENSLLEG00000023411.1"/>
</dbReference>
<feature type="region of interest" description="Disordered" evidence="1">
    <location>
        <begin position="119"/>
        <end position="146"/>
    </location>
</feature>
<keyword evidence="4" id="KW-1185">Reference proteome</keyword>
<protein>
    <recommendedName>
        <fullName evidence="2">FBA domain-containing protein</fullName>
    </recommendedName>
</protein>